<reference evidence="3" key="2">
    <citation type="submission" date="2025-09" db="UniProtKB">
        <authorList>
            <consortium name="Ensembl"/>
        </authorList>
    </citation>
    <scope>IDENTIFICATION</scope>
</reference>
<protein>
    <submittedName>
        <fullName evidence="3">Coiled-coil domain containing 191</fullName>
    </submittedName>
</protein>
<dbReference type="AlphaFoldDB" id="A0A3Q2Z550"/>
<reference evidence="3" key="1">
    <citation type="submission" date="2025-08" db="UniProtKB">
        <authorList>
            <consortium name="Ensembl"/>
        </authorList>
    </citation>
    <scope>IDENTIFICATION</scope>
</reference>
<dbReference type="Ensembl" id="ENSHCOT00000022581.1">
    <property type="protein sequence ID" value="ENSHCOP00000026935.1"/>
    <property type="gene ID" value="ENSHCOG00000018348.1"/>
</dbReference>
<dbReference type="PANTHER" id="PTHR22028:SF5">
    <property type="entry name" value="COILED-COIL DOMAIN-CONTAINING PROTEIN 191"/>
    <property type="match status" value="1"/>
</dbReference>
<feature type="region of interest" description="Disordered" evidence="2">
    <location>
        <begin position="1"/>
        <end position="31"/>
    </location>
</feature>
<dbReference type="InterPro" id="IPR052270">
    <property type="entry name" value="CACF_protein"/>
</dbReference>
<feature type="region of interest" description="Disordered" evidence="2">
    <location>
        <begin position="380"/>
        <end position="399"/>
    </location>
</feature>
<accession>A0A3Q2Z550</accession>
<feature type="compositionally biased region" description="Polar residues" evidence="2">
    <location>
        <begin position="16"/>
        <end position="26"/>
    </location>
</feature>
<name>A0A3Q2Z550_HIPCM</name>
<feature type="compositionally biased region" description="Basic and acidic residues" evidence="2">
    <location>
        <begin position="1"/>
        <end position="15"/>
    </location>
</feature>
<evidence type="ECO:0000256" key="2">
    <source>
        <dbReference type="SAM" id="MobiDB-lite"/>
    </source>
</evidence>
<feature type="region of interest" description="Disordered" evidence="2">
    <location>
        <begin position="194"/>
        <end position="220"/>
    </location>
</feature>
<proteinExistence type="predicted"/>
<feature type="coiled-coil region" evidence="1">
    <location>
        <begin position="436"/>
        <end position="483"/>
    </location>
</feature>
<dbReference type="PANTHER" id="PTHR22028">
    <property type="entry name" value="SFI1 SPINDLE BODY DOMAIN-CONTAINING PROTEIN-RELATED"/>
    <property type="match status" value="1"/>
</dbReference>
<keyword evidence="1" id="KW-0175">Coiled coil</keyword>
<dbReference type="OMA" id="TRITLMI"/>
<evidence type="ECO:0000313" key="3">
    <source>
        <dbReference type="Ensembl" id="ENSHCOP00000026935.1"/>
    </source>
</evidence>
<evidence type="ECO:0000313" key="4">
    <source>
        <dbReference type="Proteomes" id="UP000264820"/>
    </source>
</evidence>
<dbReference type="GeneTree" id="ENSGT00940000154110"/>
<keyword evidence="4" id="KW-1185">Reference proteome</keyword>
<dbReference type="Proteomes" id="UP000264820">
    <property type="component" value="Unplaced"/>
</dbReference>
<evidence type="ECO:0000256" key="1">
    <source>
        <dbReference type="SAM" id="Coils"/>
    </source>
</evidence>
<sequence length="623" mass="74529">DKQSNHKDSTRKEGPKTTSQRPNSVNYGEGKRVEKASEFALSEVFFPRRAQTGSKSLAMALRSWEQLRDHDEAYAEAQTLLGDWLDNTWKPELDLETHGLTCEKGSPATPPPPEFNYDNFDDLYHHLADEEDHCAVDNFLQDLKKQKVLDGGMMEKLVSDGGGTNRTFTDPVVTMELRHRQVKRQLNLALNEEEAKMRREREQEERKRQEARRRQQERVQQEIVRMRRQREERKALEQRLRYRLVIGDDFVFMELAVYLPLAWQCLQRHFSRWYSAVMEQRLRMGKAKALCDWKRQLGAWQAWRTVMWAGRNQREVSKTEEELRTENRQRQLAEESDRRRLQRRYLHEWRLWCRQERDQRELLAQQQETRRKMAALIDAATTGQFKPPDTLTSDPPDNTGKVRAPKIAVMSCHFLFHELLLTRITLMILFSAMEERARVRAERKKQTEELKRVKEEEKQAEMKAAEERKLREEEVEKAQKLHERRLARMVRCFLDSRYSFLCLCVGEHLMEHPIINDPMLLPSWQLEDLRLLQESQADVFCRAHTLSRFLRALRDHVIQEKRLALEHQQMAEEHDNRAALRRCFQAWRLLPCLERKEREREERRERLCRKVNEVLPSFWSRPL</sequence>
<organism evidence="3 4">
    <name type="scientific">Hippocampus comes</name>
    <name type="common">Tiger tail seahorse</name>
    <dbReference type="NCBI Taxonomy" id="109280"/>
    <lineage>
        <taxon>Eukaryota</taxon>
        <taxon>Metazoa</taxon>
        <taxon>Chordata</taxon>
        <taxon>Craniata</taxon>
        <taxon>Vertebrata</taxon>
        <taxon>Euteleostomi</taxon>
        <taxon>Actinopterygii</taxon>
        <taxon>Neopterygii</taxon>
        <taxon>Teleostei</taxon>
        <taxon>Neoteleostei</taxon>
        <taxon>Acanthomorphata</taxon>
        <taxon>Syngnathiaria</taxon>
        <taxon>Syngnathiformes</taxon>
        <taxon>Syngnathoidei</taxon>
        <taxon>Syngnathidae</taxon>
        <taxon>Hippocampus</taxon>
    </lineage>
</organism>